<dbReference type="InterPro" id="IPR012340">
    <property type="entry name" value="NA-bd_OB-fold"/>
</dbReference>
<dbReference type="OrthoDB" id="9810191at2"/>
<dbReference type="InterPro" id="IPR051270">
    <property type="entry name" value="Tyrosine-tRNA_ligase_regulator"/>
</dbReference>
<sequence>MAEVKPIITIDDIEKLDVRVGTILNVEDVPRSTRMVKLTVDFGEFTRNILVGFKQEREDPTEVIGKQAVFIVNLGPKKISGEVSEGMIFDIGYQDGIKPVLAIPEFPVPNGSRLG</sequence>
<keyword evidence="2 3" id="KW-0694">RNA-binding</keyword>
<proteinExistence type="predicted"/>
<dbReference type="Pfam" id="PF01588">
    <property type="entry name" value="tRNA_bind"/>
    <property type="match status" value="1"/>
</dbReference>
<evidence type="ECO:0000259" key="4">
    <source>
        <dbReference type="PROSITE" id="PS50886"/>
    </source>
</evidence>
<keyword evidence="6" id="KW-1185">Reference proteome</keyword>
<keyword evidence="5" id="KW-0030">Aminoacyl-tRNA synthetase</keyword>
<feature type="domain" description="TRNA-binding" evidence="4">
    <location>
        <begin position="12"/>
        <end position="115"/>
    </location>
</feature>
<evidence type="ECO:0000256" key="1">
    <source>
        <dbReference type="ARBA" id="ARBA00022555"/>
    </source>
</evidence>
<dbReference type="PANTHER" id="PTHR11586:SF37">
    <property type="entry name" value="TRNA-BINDING DOMAIN-CONTAINING PROTEIN"/>
    <property type="match status" value="1"/>
</dbReference>
<dbReference type="Proteomes" id="UP000243297">
    <property type="component" value="Unassembled WGS sequence"/>
</dbReference>
<dbReference type="EMBL" id="FUWY01000002">
    <property type="protein sequence ID" value="SJZ52071.1"/>
    <property type="molecule type" value="Genomic_DNA"/>
</dbReference>
<evidence type="ECO:0000256" key="3">
    <source>
        <dbReference type="PROSITE-ProRule" id="PRU00209"/>
    </source>
</evidence>
<keyword evidence="1 3" id="KW-0820">tRNA-binding</keyword>
<dbReference type="AlphaFoldDB" id="A0A1T4LBP2"/>
<protein>
    <submittedName>
        <fullName evidence="5">Methionyl-tRNA synthetase C-terminal region/beta chain</fullName>
    </submittedName>
</protein>
<dbReference type="GO" id="GO:0004812">
    <property type="term" value="F:aminoacyl-tRNA ligase activity"/>
    <property type="evidence" value="ECO:0007669"/>
    <property type="project" value="UniProtKB-KW"/>
</dbReference>
<accession>A0A1T4LBP2</accession>
<evidence type="ECO:0000313" key="5">
    <source>
        <dbReference type="EMBL" id="SJZ52071.1"/>
    </source>
</evidence>
<name>A0A1T4LBP2_9FIRM</name>
<dbReference type="RefSeq" id="WP_078711256.1">
    <property type="nucleotide sequence ID" value="NZ_FUWY01000002.1"/>
</dbReference>
<dbReference type="SUPFAM" id="SSF50249">
    <property type="entry name" value="Nucleic acid-binding proteins"/>
    <property type="match status" value="1"/>
</dbReference>
<organism evidence="5 6">
    <name type="scientific">Anaerorhabdus furcosa</name>
    <dbReference type="NCBI Taxonomy" id="118967"/>
    <lineage>
        <taxon>Bacteria</taxon>
        <taxon>Bacillati</taxon>
        <taxon>Bacillota</taxon>
        <taxon>Erysipelotrichia</taxon>
        <taxon>Erysipelotrichales</taxon>
        <taxon>Erysipelotrichaceae</taxon>
        <taxon>Anaerorhabdus</taxon>
    </lineage>
</organism>
<dbReference type="GO" id="GO:0000049">
    <property type="term" value="F:tRNA binding"/>
    <property type="evidence" value="ECO:0007669"/>
    <property type="project" value="UniProtKB-UniRule"/>
</dbReference>
<dbReference type="PANTHER" id="PTHR11586">
    <property type="entry name" value="TRNA-AMINOACYLATION COFACTOR ARC1 FAMILY MEMBER"/>
    <property type="match status" value="1"/>
</dbReference>
<keyword evidence="5" id="KW-0436">Ligase</keyword>
<gene>
    <name evidence="5" type="ORF">SAMN02745191_0824</name>
</gene>
<evidence type="ECO:0000256" key="2">
    <source>
        <dbReference type="ARBA" id="ARBA00022884"/>
    </source>
</evidence>
<dbReference type="STRING" id="118967.SAMN02745191_0824"/>
<reference evidence="6" key="1">
    <citation type="submission" date="2017-02" db="EMBL/GenBank/DDBJ databases">
        <authorList>
            <person name="Varghese N."/>
            <person name="Submissions S."/>
        </authorList>
    </citation>
    <scope>NUCLEOTIDE SEQUENCE [LARGE SCALE GENOMIC DNA]</scope>
    <source>
        <strain evidence="6">ATCC 25662</strain>
    </source>
</reference>
<dbReference type="InterPro" id="IPR002547">
    <property type="entry name" value="tRNA-bd_dom"/>
</dbReference>
<evidence type="ECO:0000313" key="6">
    <source>
        <dbReference type="Proteomes" id="UP000243297"/>
    </source>
</evidence>
<dbReference type="Gene3D" id="2.40.50.140">
    <property type="entry name" value="Nucleic acid-binding proteins"/>
    <property type="match status" value="1"/>
</dbReference>
<dbReference type="PROSITE" id="PS50886">
    <property type="entry name" value="TRBD"/>
    <property type="match status" value="1"/>
</dbReference>